<dbReference type="SUPFAM" id="SSF53850">
    <property type="entry name" value="Periplasmic binding protein-like II"/>
    <property type="match status" value="1"/>
</dbReference>
<dbReference type="RefSeq" id="WP_305973144.1">
    <property type="nucleotide sequence ID" value="NZ_JAPJDZ010000001.1"/>
</dbReference>
<accession>A0ABT9HUM3</accession>
<dbReference type="EMBL" id="JAPJDZ010000001">
    <property type="protein sequence ID" value="MDP5134520.1"/>
    <property type="molecule type" value="Genomic_DNA"/>
</dbReference>
<organism evidence="1 2">
    <name type="scientific">Rheinheimera baltica</name>
    <dbReference type="NCBI Taxonomy" id="67576"/>
    <lineage>
        <taxon>Bacteria</taxon>
        <taxon>Pseudomonadati</taxon>
        <taxon>Pseudomonadota</taxon>
        <taxon>Gammaproteobacteria</taxon>
        <taxon>Chromatiales</taxon>
        <taxon>Chromatiaceae</taxon>
        <taxon>Rheinheimera</taxon>
    </lineage>
</organism>
<gene>
    <name evidence="1" type="ORF">ORJ04_00980</name>
</gene>
<reference evidence="1 2" key="1">
    <citation type="submission" date="2022-11" db="EMBL/GenBank/DDBJ databases">
        <title>Viruses from the air-sea interface of a natural surface slick.</title>
        <authorList>
            <person name="Rahlff J."/>
            <person name="Holmfeldt K."/>
        </authorList>
    </citation>
    <scope>NUCLEOTIDE SEQUENCE [LARGE SCALE GENOMIC DNA]</scope>
    <source>
        <strain evidence="1 2">SMS4</strain>
    </source>
</reference>
<comment type="caution">
    <text evidence="1">The sequence shown here is derived from an EMBL/GenBank/DDBJ whole genome shotgun (WGS) entry which is preliminary data.</text>
</comment>
<dbReference type="Proteomes" id="UP001231109">
    <property type="component" value="Unassembled WGS sequence"/>
</dbReference>
<proteinExistence type="predicted"/>
<name>A0ABT9HUM3_9GAMM</name>
<evidence type="ECO:0000313" key="1">
    <source>
        <dbReference type="EMBL" id="MDP5134520.1"/>
    </source>
</evidence>
<keyword evidence="2" id="KW-1185">Reference proteome</keyword>
<evidence type="ECO:0000313" key="2">
    <source>
        <dbReference type="Proteomes" id="UP001231109"/>
    </source>
</evidence>
<protein>
    <submittedName>
        <fullName evidence="1">Amino acid ABC transporter</fullName>
    </submittedName>
</protein>
<dbReference type="Gene3D" id="3.40.190.10">
    <property type="entry name" value="Periplasmic binding protein-like II"/>
    <property type="match status" value="2"/>
</dbReference>
<sequence>MKVFIAMFILLLNIIYPAIAEDIVELQFCYEDKQLLPYYTGAGSQVANPPGVTIEHLQNSVKQLPQVKLTLQRKPWLRCLQLLQQNKVDALVATYDESRRNFAVFPLDAQSQPNANLALSQHATCLVQQPGKNVLERSTEGIVIARPLGYVMPQYPEGVTTVQVQSQQHAFELVKQGRVDATTTLCEVNQLPLPDNYVYGLQVNYPPLYSTTGYLVFSKGFYQQHTELAASLWQTLQHTRDANRYYQYLLLNDNDITLPTEREN</sequence>